<dbReference type="Pfam" id="PF05922">
    <property type="entry name" value="Inhibitor_I9"/>
    <property type="match status" value="1"/>
</dbReference>
<dbReference type="GO" id="GO:0006508">
    <property type="term" value="P:proteolysis"/>
    <property type="evidence" value="ECO:0007669"/>
    <property type="project" value="UniProtKB-KW"/>
</dbReference>
<dbReference type="InterPro" id="IPR037045">
    <property type="entry name" value="S8pro/Inhibitor_I9_sf"/>
</dbReference>
<dbReference type="PROSITE" id="PS00138">
    <property type="entry name" value="SUBTILASE_SER"/>
    <property type="match status" value="1"/>
</dbReference>
<feature type="domain" description="Subtilisin-like protease fibronectin type-III" evidence="11">
    <location>
        <begin position="653"/>
        <end position="752"/>
    </location>
</feature>
<dbReference type="InterPro" id="IPR010259">
    <property type="entry name" value="S8pro/Inhibitor_I9"/>
</dbReference>
<dbReference type="Gene3D" id="3.30.70.80">
    <property type="entry name" value="Peptidase S8 propeptide/proteinase inhibitor I9"/>
    <property type="match status" value="1"/>
</dbReference>
<dbReference type="PANTHER" id="PTHR10795">
    <property type="entry name" value="PROPROTEIN CONVERTASE SUBTILISIN/KEXIN"/>
    <property type="match status" value="1"/>
</dbReference>
<dbReference type="InterPro" id="IPR034197">
    <property type="entry name" value="Peptidases_S8_3"/>
</dbReference>
<keyword evidence="4 7" id="KW-0378">Hydrolase</keyword>
<evidence type="ECO:0000259" key="9">
    <source>
        <dbReference type="Pfam" id="PF00082"/>
    </source>
</evidence>
<dbReference type="Gene3D" id="2.60.40.2310">
    <property type="match status" value="1"/>
</dbReference>
<evidence type="ECO:0000256" key="3">
    <source>
        <dbReference type="ARBA" id="ARBA00022729"/>
    </source>
</evidence>
<evidence type="ECO:0000259" key="11">
    <source>
        <dbReference type="Pfam" id="PF17766"/>
    </source>
</evidence>
<proteinExistence type="inferred from homology"/>
<accession>A0A9R0J277</accession>
<evidence type="ECO:0000313" key="13">
    <source>
        <dbReference type="RefSeq" id="XP_021859881.2"/>
    </source>
</evidence>
<dbReference type="Gene3D" id="3.50.30.30">
    <property type="match status" value="1"/>
</dbReference>
<evidence type="ECO:0000256" key="2">
    <source>
        <dbReference type="ARBA" id="ARBA00022670"/>
    </source>
</evidence>
<keyword evidence="5 7" id="KW-0720">Serine protease</keyword>
<evidence type="ECO:0000256" key="8">
    <source>
        <dbReference type="SAM" id="Phobius"/>
    </source>
</evidence>
<protein>
    <submittedName>
        <fullName evidence="13">Subtilisin-like protease SBT4.15</fullName>
    </submittedName>
</protein>
<evidence type="ECO:0000256" key="6">
    <source>
        <dbReference type="PIRSR" id="PIRSR615500-1"/>
    </source>
</evidence>
<feature type="active site" description="Charge relay system" evidence="6 7">
    <location>
        <position position="216"/>
    </location>
</feature>
<dbReference type="InterPro" id="IPR000209">
    <property type="entry name" value="Peptidase_S8/S53_dom"/>
</dbReference>
<evidence type="ECO:0000256" key="5">
    <source>
        <dbReference type="ARBA" id="ARBA00022825"/>
    </source>
</evidence>
<dbReference type="GO" id="GO:0004252">
    <property type="term" value="F:serine-type endopeptidase activity"/>
    <property type="evidence" value="ECO:0000318"/>
    <property type="project" value="GO_Central"/>
</dbReference>
<dbReference type="InterPro" id="IPR023828">
    <property type="entry name" value="Peptidase_S8_Ser-AS"/>
</dbReference>
<comment type="similarity">
    <text evidence="1 7">Belongs to the peptidase S8 family.</text>
</comment>
<dbReference type="InterPro" id="IPR045051">
    <property type="entry name" value="SBT"/>
</dbReference>
<keyword evidence="8" id="KW-0472">Membrane</keyword>
<dbReference type="CDD" id="cd02120">
    <property type="entry name" value="PA_subtilisin_like"/>
    <property type="match status" value="1"/>
</dbReference>
<dbReference type="SUPFAM" id="SSF52743">
    <property type="entry name" value="Subtilisin-like"/>
    <property type="match status" value="1"/>
</dbReference>
<dbReference type="CDD" id="cd04852">
    <property type="entry name" value="Peptidases_S8_3"/>
    <property type="match status" value="1"/>
</dbReference>
<organism evidence="12 13">
    <name type="scientific">Spinacia oleracea</name>
    <name type="common">Spinach</name>
    <dbReference type="NCBI Taxonomy" id="3562"/>
    <lineage>
        <taxon>Eukaryota</taxon>
        <taxon>Viridiplantae</taxon>
        <taxon>Streptophyta</taxon>
        <taxon>Embryophyta</taxon>
        <taxon>Tracheophyta</taxon>
        <taxon>Spermatophyta</taxon>
        <taxon>Magnoliopsida</taxon>
        <taxon>eudicotyledons</taxon>
        <taxon>Gunneridae</taxon>
        <taxon>Pentapetalae</taxon>
        <taxon>Caryophyllales</taxon>
        <taxon>Chenopodiaceae</taxon>
        <taxon>Chenopodioideae</taxon>
        <taxon>Anserineae</taxon>
        <taxon>Spinacia</taxon>
    </lineage>
</organism>
<dbReference type="Pfam" id="PF17766">
    <property type="entry name" value="fn3_6"/>
    <property type="match status" value="1"/>
</dbReference>
<reference evidence="13" key="2">
    <citation type="submission" date="2025-08" db="UniProtKB">
        <authorList>
            <consortium name="RefSeq"/>
        </authorList>
    </citation>
    <scope>IDENTIFICATION</scope>
    <source>
        <tissue evidence="13">Leaf</tissue>
    </source>
</reference>
<sequence>MLEKLSDIIVITKMKIFVLLLFIINLVGVTFIHGSNDTERKSYIVYMGELSHGLQGLAVESHHHNLLAETIGDESVARGAKIHSYGKSFNGFAARLLPEEAKRLSGKSGVVSVFPNTIRKLLTTRSWDFLGMPENLKQRNLQRESNVIVGLLDTGIYVDAPSFSDQGYSPPPSKWKGKCDKGLNFTGCNRKVIGARYYNLGEDTGMDLSPTDQDGHGTHTSSTAAGSSVKRASLYGLAKGTARGGVPNGRIAMYKVCGSFGCSDMNILAALDDAISDGVDIISVSIGGPVKDFMDDVLAIGSFHAMKKGILTVCAGGNEGPSQGTVNNIAPWILTVAATNMDREFHTMVELANGVKFNGMSINTFSPKKTMYPLTSSALAYNGTDSPYLNKSTCESGTLMEKKVKGKIVLCLGYVSADWTVKQSRGAGTIIALDYPEDTASTTLIPASFVSAKQGYQIAQYINSTKSAQAIIHKTLSITTTKTPVVASFSSRGPSPQTIAKNILKPDISAPGIDILAGYTKLVSITNDVHDKRINSFNIISGTSMACPHVSGAAAYVKAFHPDWSPAAIKSALMTTAKPVNGSGTEDPLSSGSGLLNPVAAVHPGLVYDLSPNDYIRYLCSEDYNGTTLALVHNNNNKYNCSKFKPGLGADSLNYPSMHLQLGASDTHISKVFHRTVTHVGHGPAIYKSKVTSPNGLSIKIIPDVLSFTNTHQKYSFKVVVEGSITNSTPYTLTSFLEWFHSNNIVRSPILIFRPIV</sequence>
<dbReference type="GO" id="GO:0005576">
    <property type="term" value="C:extracellular region"/>
    <property type="evidence" value="ECO:0000318"/>
    <property type="project" value="GO_Central"/>
</dbReference>
<dbReference type="InterPro" id="IPR041469">
    <property type="entry name" value="Subtilisin-like_FN3"/>
</dbReference>
<reference evidence="12" key="1">
    <citation type="journal article" date="2021" name="Nat. Commun.">
        <title>Genomic analyses provide insights into spinach domestication and the genetic basis of agronomic traits.</title>
        <authorList>
            <person name="Cai X."/>
            <person name="Sun X."/>
            <person name="Xu C."/>
            <person name="Sun H."/>
            <person name="Wang X."/>
            <person name="Ge C."/>
            <person name="Zhang Z."/>
            <person name="Wang Q."/>
            <person name="Fei Z."/>
            <person name="Jiao C."/>
            <person name="Wang Q."/>
        </authorList>
    </citation>
    <scope>NUCLEOTIDE SEQUENCE [LARGE SCALE GENOMIC DNA]</scope>
    <source>
        <strain evidence="12">cv. Varoflay</strain>
    </source>
</reference>
<evidence type="ECO:0000256" key="1">
    <source>
        <dbReference type="ARBA" id="ARBA00011073"/>
    </source>
</evidence>
<feature type="transmembrane region" description="Helical" evidence="8">
    <location>
        <begin position="16"/>
        <end position="34"/>
    </location>
</feature>
<dbReference type="Pfam" id="PF00082">
    <property type="entry name" value="Peptidase_S8"/>
    <property type="match status" value="1"/>
</dbReference>
<keyword evidence="2 7" id="KW-0645">Protease</keyword>
<dbReference type="GeneID" id="110798989"/>
<dbReference type="Gene3D" id="3.40.50.200">
    <property type="entry name" value="Peptidase S8/S53 domain"/>
    <property type="match status" value="1"/>
</dbReference>
<name>A0A9R0J277_SPIOL</name>
<keyword evidence="12" id="KW-1185">Reference proteome</keyword>
<feature type="active site" description="Charge relay system" evidence="6 7">
    <location>
        <position position="153"/>
    </location>
</feature>
<evidence type="ECO:0000256" key="4">
    <source>
        <dbReference type="ARBA" id="ARBA00022801"/>
    </source>
</evidence>
<dbReference type="InterPro" id="IPR015500">
    <property type="entry name" value="Peptidase_S8_subtilisin-rel"/>
</dbReference>
<evidence type="ECO:0000256" key="7">
    <source>
        <dbReference type="PROSITE-ProRule" id="PRU01240"/>
    </source>
</evidence>
<feature type="domain" description="Inhibitor I9" evidence="10">
    <location>
        <begin position="42"/>
        <end position="121"/>
    </location>
</feature>
<feature type="active site" description="Charge relay system" evidence="6 7">
    <location>
        <position position="544"/>
    </location>
</feature>
<dbReference type="RefSeq" id="XP_021859881.2">
    <property type="nucleotide sequence ID" value="XM_022004189.2"/>
</dbReference>
<dbReference type="InterPro" id="IPR036852">
    <property type="entry name" value="Peptidase_S8/S53_dom_sf"/>
</dbReference>
<dbReference type="PROSITE" id="PS51892">
    <property type="entry name" value="SUBTILASE"/>
    <property type="match status" value="1"/>
</dbReference>
<gene>
    <name evidence="13" type="primary">LOC110798989</name>
</gene>
<dbReference type="AlphaFoldDB" id="A0A9R0J277"/>
<dbReference type="Proteomes" id="UP000813463">
    <property type="component" value="Chromosome 1"/>
</dbReference>
<dbReference type="PRINTS" id="PR00723">
    <property type="entry name" value="SUBTILISIN"/>
</dbReference>
<keyword evidence="8" id="KW-0812">Transmembrane</keyword>
<evidence type="ECO:0000259" key="10">
    <source>
        <dbReference type="Pfam" id="PF05922"/>
    </source>
</evidence>
<keyword evidence="3" id="KW-0732">Signal</keyword>
<keyword evidence="8" id="KW-1133">Transmembrane helix</keyword>
<evidence type="ECO:0000313" key="12">
    <source>
        <dbReference type="Proteomes" id="UP000813463"/>
    </source>
</evidence>
<feature type="domain" description="Peptidase S8/S53" evidence="9">
    <location>
        <begin position="145"/>
        <end position="582"/>
    </location>
</feature>
<dbReference type="KEGG" id="soe:110798989"/>